<evidence type="ECO:0000313" key="1">
    <source>
        <dbReference type="EMBL" id="SMQ51590.1"/>
    </source>
</evidence>
<name>A0A1X7RWE6_ZYMT9</name>
<dbReference type="Proteomes" id="UP000215127">
    <property type="component" value="Chromosome 6"/>
</dbReference>
<reference evidence="1 2" key="1">
    <citation type="submission" date="2016-06" db="EMBL/GenBank/DDBJ databases">
        <authorList>
            <person name="Kjaerup R.B."/>
            <person name="Dalgaard T.S."/>
            <person name="Juul-Madsen H.R."/>
        </authorList>
    </citation>
    <scope>NUCLEOTIDE SEQUENCE [LARGE SCALE GENOMIC DNA]</scope>
</reference>
<proteinExistence type="predicted"/>
<evidence type="ECO:0000313" key="2">
    <source>
        <dbReference type="Proteomes" id="UP000215127"/>
    </source>
</evidence>
<dbReference type="EMBL" id="LT853697">
    <property type="protein sequence ID" value="SMQ51590.1"/>
    <property type="molecule type" value="Genomic_DNA"/>
</dbReference>
<dbReference type="AlphaFoldDB" id="A0A1X7RWE6"/>
<organism evidence="1 2">
    <name type="scientific">Zymoseptoria tritici (strain ST99CH_3D7)</name>
    <dbReference type="NCBI Taxonomy" id="1276538"/>
    <lineage>
        <taxon>Eukaryota</taxon>
        <taxon>Fungi</taxon>
        <taxon>Dikarya</taxon>
        <taxon>Ascomycota</taxon>
        <taxon>Pezizomycotina</taxon>
        <taxon>Dothideomycetes</taxon>
        <taxon>Dothideomycetidae</taxon>
        <taxon>Mycosphaerellales</taxon>
        <taxon>Mycosphaerellaceae</taxon>
        <taxon>Zymoseptoria</taxon>
    </lineage>
</organism>
<keyword evidence="2" id="KW-1185">Reference proteome</keyword>
<accession>A0A1X7RWE6</accession>
<sequence>MQFTPFPNRASTQRTIQSASIRRRAANVVPVLRPREVIAAAAATWVARKLPSYCETTTPDQCNTFWLCNALAI</sequence>
<gene>
    <name evidence="1" type="ORF">ZT3D7_G6743</name>
</gene>
<protein>
    <submittedName>
        <fullName evidence="1">Uncharacterized protein</fullName>
    </submittedName>
</protein>